<name>A0A438D505_VITVI</name>
<proteinExistence type="predicted"/>
<protein>
    <submittedName>
        <fullName evidence="1">Uncharacterized protein</fullName>
    </submittedName>
</protein>
<evidence type="ECO:0000313" key="1">
    <source>
        <dbReference type="EMBL" id="RVW30524.1"/>
    </source>
</evidence>
<sequence>MAFWKAKLKVSALYEIQSDSTTQLSIFQVHLDRPEAKNAIGKEMLRGLQNTFVAIIIGVG</sequence>
<accession>A0A438D505</accession>
<organism evidence="1 2">
    <name type="scientific">Vitis vinifera</name>
    <name type="common">Grape</name>
    <dbReference type="NCBI Taxonomy" id="29760"/>
    <lineage>
        <taxon>Eukaryota</taxon>
        <taxon>Viridiplantae</taxon>
        <taxon>Streptophyta</taxon>
        <taxon>Embryophyta</taxon>
        <taxon>Tracheophyta</taxon>
        <taxon>Spermatophyta</taxon>
        <taxon>Magnoliopsida</taxon>
        <taxon>eudicotyledons</taxon>
        <taxon>Gunneridae</taxon>
        <taxon>Pentapetalae</taxon>
        <taxon>rosids</taxon>
        <taxon>Vitales</taxon>
        <taxon>Vitaceae</taxon>
        <taxon>Viteae</taxon>
        <taxon>Vitis</taxon>
    </lineage>
</organism>
<reference evidence="1 2" key="1">
    <citation type="journal article" date="2018" name="PLoS Genet.">
        <title>Population sequencing reveals clonal diversity and ancestral inbreeding in the grapevine cultivar Chardonnay.</title>
        <authorList>
            <person name="Roach M.J."/>
            <person name="Johnson D.L."/>
            <person name="Bohlmann J."/>
            <person name="van Vuuren H.J."/>
            <person name="Jones S.J."/>
            <person name="Pretorius I.S."/>
            <person name="Schmidt S.A."/>
            <person name="Borneman A.R."/>
        </authorList>
    </citation>
    <scope>NUCLEOTIDE SEQUENCE [LARGE SCALE GENOMIC DNA]</scope>
    <source>
        <strain evidence="2">cv. Chardonnay</strain>
        <tissue evidence="1">Leaf</tissue>
    </source>
</reference>
<gene>
    <name evidence="1" type="ORF">CK203_097785</name>
</gene>
<comment type="caution">
    <text evidence="1">The sequence shown here is derived from an EMBL/GenBank/DDBJ whole genome shotgun (WGS) entry which is preliminary data.</text>
</comment>
<evidence type="ECO:0000313" key="2">
    <source>
        <dbReference type="Proteomes" id="UP000288805"/>
    </source>
</evidence>
<dbReference type="AlphaFoldDB" id="A0A438D505"/>
<dbReference type="Proteomes" id="UP000288805">
    <property type="component" value="Unassembled WGS sequence"/>
</dbReference>
<dbReference type="EMBL" id="QGNW01001794">
    <property type="protein sequence ID" value="RVW30524.1"/>
    <property type="molecule type" value="Genomic_DNA"/>
</dbReference>